<evidence type="ECO:0000313" key="3">
    <source>
        <dbReference type="Proteomes" id="UP001055115"/>
    </source>
</evidence>
<sequence length="82" mass="9284">MRFISFLALLTFTIAVTAKHYCLGACVKCYCGDVLYDSHFCHECNCDENEYKSKNETNPQGNCDLRSGFHLDCGLRMNGRCS</sequence>
<keyword evidence="3" id="KW-1185">Reference proteome</keyword>
<comment type="caution">
    <text evidence="2">The sequence shown here is derived from an EMBL/GenBank/DDBJ whole genome shotgun (WGS) entry which is preliminary data.</text>
</comment>
<keyword evidence="1" id="KW-0732">Signal</keyword>
<dbReference type="EMBL" id="BQXU01000064">
    <property type="protein sequence ID" value="GKT52296.1"/>
    <property type="molecule type" value="Genomic_DNA"/>
</dbReference>
<dbReference type="GeneID" id="73333279"/>
<dbReference type="RefSeq" id="XP_049134646.1">
    <property type="nucleotide sequence ID" value="XM_049278689.1"/>
</dbReference>
<feature type="signal peptide" evidence="1">
    <location>
        <begin position="1"/>
        <end position="18"/>
    </location>
</feature>
<evidence type="ECO:0000313" key="2">
    <source>
        <dbReference type="EMBL" id="GKT52296.1"/>
    </source>
</evidence>
<accession>A0AA37PH90</accession>
<proteinExistence type="predicted"/>
<name>A0AA37PH90_9PEZI</name>
<reference evidence="2 3" key="1">
    <citation type="submission" date="2022-03" db="EMBL/GenBank/DDBJ databases">
        <title>Genome data of Colletotrichum spp.</title>
        <authorList>
            <person name="Utami Y.D."/>
            <person name="Hiruma K."/>
        </authorList>
    </citation>
    <scope>NUCLEOTIDE SEQUENCE [LARGE SCALE GENOMIC DNA]</scope>
    <source>
        <strain evidence="2 3">MAFF 239500</strain>
    </source>
</reference>
<feature type="chain" id="PRO_5041247377" evidence="1">
    <location>
        <begin position="19"/>
        <end position="82"/>
    </location>
</feature>
<evidence type="ECO:0000256" key="1">
    <source>
        <dbReference type="SAM" id="SignalP"/>
    </source>
</evidence>
<dbReference type="Proteomes" id="UP001055115">
    <property type="component" value="Unassembled WGS sequence"/>
</dbReference>
<gene>
    <name evidence="2" type="ORF">ColSpa_12477</name>
</gene>
<dbReference type="AlphaFoldDB" id="A0AA37PH90"/>
<protein>
    <submittedName>
        <fullName evidence="2">Uncharacterized protein</fullName>
    </submittedName>
</protein>
<organism evidence="2 3">
    <name type="scientific">Colletotrichum spaethianum</name>
    <dbReference type="NCBI Taxonomy" id="700344"/>
    <lineage>
        <taxon>Eukaryota</taxon>
        <taxon>Fungi</taxon>
        <taxon>Dikarya</taxon>
        <taxon>Ascomycota</taxon>
        <taxon>Pezizomycotina</taxon>
        <taxon>Sordariomycetes</taxon>
        <taxon>Hypocreomycetidae</taxon>
        <taxon>Glomerellales</taxon>
        <taxon>Glomerellaceae</taxon>
        <taxon>Colletotrichum</taxon>
        <taxon>Colletotrichum spaethianum species complex</taxon>
    </lineage>
</organism>